<proteinExistence type="predicted"/>
<reference evidence="3 4" key="1">
    <citation type="submission" date="2020-08" db="EMBL/GenBank/DDBJ databases">
        <title>Genomic Encyclopedia of Type Strains, Phase IV (KMG-IV): sequencing the most valuable type-strain genomes for metagenomic binning, comparative biology and taxonomic classification.</title>
        <authorList>
            <person name="Goeker M."/>
        </authorList>
    </citation>
    <scope>NUCLEOTIDE SEQUENCE [LARGE SCALE GENOMIC DNA]</scope>
    <source>
        <strain evidence="3 4">DSM 12252</strain>
    </source>
</reference>
<dbReference type="Proteomes" id="UP000590740">
    <property type="component" value="Unassembled WGS sequence"/>
</dbReference>
<keyword evidence="1" id="KW-1133">Transmembrane helix</keyword>
<evidence type="ECO:0000259" key="2">
    <source>
        <dbReference type="Pfam" id="PF01757"/>
    </source>
</evidence>
<dbReference type="InterPro" id="IPR050879">
    <property type="entry name" value="Acyltransferase_3"/>
</dbReference>
<comment type="caution">
    <text evidence="3">The sequence shown here is derived from an EMBL/GenBank/DDBJ whole genome shotgun (WGS) entry which is preliminary data.</text>
</comment>
<protein>
    <submittedName>
        <fullName evidence="3">Peptidoglycan/LPS O-acetylase OafA/YrhL</fullName>
    </submittedName>
</protein>
<feature type="transmembrane region" description="Helical" evidence="1">
    <location>
        <begin position="199"/>
        <end position="216"/>
    </location>
</feature>
<gene>
    <name evidence="3" type="ORF">HNQ65_004634</name>
</gene>
<feature type="transmembrane region" description="Helical" evidence="1">
    <location>
        <begin position="236"/>
        <end position="253"/>
    </location>
</feature>
<feature type="transmembrane region" description="Helical" evidence="1">
    <location>
        <begin position="168"/>
        <end position="187"/>
    </location>
</feature>
<keyword evidence="4" id="KW-1185">Reference proteome</keyword>
<feature type="transmembrane region" description="Helical" evidence="1">
    <location>
        <begin position="98"/>
        <end position="117"/>
    </location>
</feature>
<feature type="transmembrane region" description="Helical" evidence="1">
    <location>
        <begin position="66"/>
        <end position="86"/>
    </location>
</feature>
<dbReference type="GO" id="GO:0000271">
    <property type="term" value="P:polysaccharide biosynthetic process"/>
    <property type="evidence" value="ECO:0007669"/>
    <property type="project" value="TreeGrafter"/>
</dbReference>
<feature type="transmembrane region" description="Helical" evidence="1">
    <location>
        <begin position="129"/>
        <end position="162"/>
    </location>
</feature>
<dbReference type="PANTHER" id="PTHR23028">
    <property type="entry name" value="ACETYLTRANSFERASE"/>
    <property type="match status" value="1"/>
</dbReference>
<dbReference type="InterPro" id="IPR002656">
    <property type="entry name" value="Acyl_transf_3_dom"/>
</dbReference>
<accession>A0A7W7YF36</accession>
<dbReference type="GO" id="GO:0016747">
    <property type="term" value="F:acyltransferase activity, transferring groups other than amino-acyl groups"/>
    <property type="evidence" value="ECO:0007669"/>
    <property type="project" value="InterPro"/>
</dbReference>
<evidence type="ECO:0000313" key="4">
    <source>
        <dbReference type="Proteomes" id="UP000590740"/>
    </source>
</evidence>
<feature type="transmembrane region" description="Helical" evidence="1">
    <location>
        <begin position="302"/>
        <end position="320"/>
    </location>
</feature>
<dbReference type="GO" id="GO:0016020">
    <property type="term" value="C:membrane"/>
    <property type="evidence" value="ECO:0007669"/>
    <property type="project" value="TreeGrafter"/>
</dbReference>
<evidence type="ECO:0000256" key="1">
    <source>
        <dbReference type="SAM" id="Phobius"/>
    </source>
</evidence>
<sequence>MRAGLGPGVTRLLLAMVVFVSHFSALAIGAPAVASFFALSGYWIAGLWEQQGGDGVRRYAGFVVSRWLRIAPLLIIAICGQAFIDAMLGVTSPASSGLLWWAAQGLIAGSASAGLVLPQQWSLDVEMQFYLLAPFLALLAGRLPRVAAWGLVGVMMALGAWMFHTGTALSAATVLPHAGFFLAGMLWRMRPPMPWAGMLQWGPVFVVAVLVAVPSVRPLLSSLHVTDAAPPEVRCAQALLMMGIGVAFLPLVLRSVRVKSSKLDRWIGDLAYPVYLFHWWFRSVVYHLRPADATALHKLMDTGMALVGTLVVSAVMLWLVDGPVQRWRRRLGGGGAEPVMVHV</sequence>
<feature type="transmembrane region" description="Helical" evidence="1">
    <location>
        <begin position="265"/>
        <end position="282"/>
    </location>
</feature>
<keyword evidence="1" id="KW-0472">Membrane</keyword>
<keyword evidence="1" id="KW-0812">Transmembrane</keyword>
<name>A0A7W7YF36_9BACT</name>
<evidence type="ECO:0000313" key="3">
    <source>
        <dbReference type="EMBL" id="MBB5035026.1"/>
    </source>
</evidence>
<dbReference type="AlphaFoldDB" id="A0A7W7YF36"/>
<organism evidence="3 4">
    <name type="scientific">Prosthecobacter vanneervenii</name>
    <dbReference type="NCBI Taxonomy" id="48466"/>
    <lineage>
        <taxon>Bacteria</taxon>
        <taxon>Pseudomonadati</taxon>
        <taxon>Verrucomicrobiota</taxon>
        <taxon>Verrucomicrobiia</taxon>
        <taxon>Verrucomicrobiales</taxon>
        <taxon>Verrucomicrobiaceae</taxon>
        <taxon>Prosthecobacter</taxon>
    </lineage>
</organism>
<feature type="domain" description="Acyltransferase 3" evidence="2">
    <location>
        <begin position="11"/>
        <end position="317"/>
    </location>
</feature>
<dbReference type="EMBL" id="JACHIG010000013">
    <property type="protein sequence ID" value="MBB5035026.1"/>
    <property type="molecule type" value="Genomic_DNA"/>
</dbReference>
<dbReference type="PANTHER" id="PTHR23028:SF53">
    <property type="entry name" value="ACYL_TRANSF_3 DOMAIN-CONTAINING PROTEIN"/>
    <property type="match status" value="1"/>
</dbReference>
<feature type="transmembrane region" description="Helical" evidence="1">
    <location>
        <begin position="12"/>
        <end position="45"/>
    </location>
</feature>
<dbReference type="Pfam" id="PF01757">
    <property type="entry name" value="Acyl_transf_3"/>
    <property type="match status" value="1"/>
</dbReference>